<dbReference type="NCBIfam" id="TIGR00254">
    <property type="entry name" value="GGDEF"/>
    <property type="match status" value="1"/>
</dbReference>
<gene>
    <name evidence="5" type="ORF">E5K04_14725</name>
</gene>
<dbReference type="PANTHER" id="PTHR45138:SF9">
    <property type="entry name" value="DIGUANYLATE CYCLASE DGCM-RELATED"/>
    <property type="match status" value="1"/>
</dbReference>
<accession>A0A4T0UK25</accession>
<evidence type="ECO:0000256" key="2">
    <source>
        <dbReference type="ARBA" id="ARBA00034247"/>
    </source>
</evidence>
<dbReference type="InterPro" id="IPR000160">
    <property type="entry name" value="GGDEF_dom"/>
</dbReference>
<dbReference type="SUPFAM" id="SSF55073">
    <property type="entry name" value="Nucleotide cyclase"/>
    <property type="match status" value="1"/>
</dbReference>
<evidence type="ECO:0000259" key="4">
    <source>
        <dbReference type="PROSITE" id="PS50887"/>
    </source>
</evidence>
<evidence type="ECO:0000256" key="3">
    <source>
        <dbReference type="SAM" id="Phobius"/>
    </source>
</evidence>
<dbReference type="Gene3D" id="3.30.70.270">
    <property type="match status" value="1"/>
</dbReference>
<proteinExistence type="predicted"/>
<evidence type="ECO:0000256" key="1">
    <source>
        <dbReference type="ARBA" id="ARBA00012528"/>
    </source>
</evidence>
<dbReference type="EC" id="2.7.7.65" evidence="1"/>
<dbReference type="SMART" id="SM00267">
    <property type="entry name" value="GGDEF"/>
    <property type="match status" value="1"/>
</dbReference>
<feature type="transmembrane region" description="Helical" evidence="3">
    <location>
        <begin position="71"/>
        <end position="91"/>
    </location>
</feature>
<dbReference type="PROSITE" id="PS50887">
    <property type="entry name" value="GGDEF"/>
    <property type="match status" value="1"/>
</dbReference>
<keyword evidence="6" id="KW-1185">Reference proteome</keyword>
<dbReference type="Pfam" id="PF00990">
    <property type="entry name" value="GGDEF"/>
    <property type="match status" value="1"/>
</dbReference>
<keyword evidence="3" id="KW-0472">Membrane</keyword>
<feature type="transmembrane region" description="Helical" evidence="3">
    <location>
        <begin position="128"/>
        <end position="146"/>
    </location>
</feature>
<comment type="catalytic activity">
    <reaction evidence="2">
        <text>2 GTP = 3',3'-c-di-GMP + 2 diphosphate</text>
        <dbReference type="Rhea" id="RHEA:24898"/>
        <dbReference type="ChEBI" id="CHEBI:33019"/>
        <dbReference type="ChEBI" id="CHEBI:37565"/>
        <dbReference type="ChEBI" id="CHEBI:58805"/>
        <dbReference type="EC" id="2.7.7.65"/>
    </reaction>
</comment>
<dbReference type="GO" id="GO:0005886">
    <property type="term" value="C:plasma membrane"/>
    <property type="evidence" value="ECO:0007669"/>
    <property type="project" value="TreeGrafter"/>
</dbReference>
<dbReference type="PANTHER" id="PTHR45138">
    <property type="entry name" value="REGULATORY COMPONENTS OF SENSORY TRANSDUCTION SYSTEM"/>
    <property type="match status" value="1"/>
</dbReference>
<feature type="transmembrane region" description="Helical" evidence="3">
    <location>
        <begin position="97"/>
        <end position="116"/>
    </location>
</feature>
<keyword evidence="3" id="KW-1133">Transmembrane helix</keyword>
<evidence type="ECO:0000313" key="6">
    <source>
        <dbReference type="Proteomes" id="UP000308891"/>
    </source>
</evidence>
<feature type="transmembrane region" description="Helical" evidence="3">
    <location>
        <begin position="158"/>
        <end position="180"/>
    </location>
</feature>
<sequence length="434" mass="46959">MVYCLANIPSPACTGSQTDLSTPTPTDFLSRMLAGLLPDELERSDSRQLLSPIGHLPLLTTRRATMIVNRVRLFALLFALLTPLWIVVDVATLPFPLWAQLAALRLTATAAFAALFSRARGKSSLLHAYRSMATLFAIPTLFYVISHLLMAQHRLDGLSAALGTGYAFLPFVLLAGFAVFPLTLLETAAFAAPVLLAYGLAGLAEWGGSDWPSFTAEFWLLILITGVAALASLCQLVLMSALVGQALRDPLTGCYSRRSGEEMLAIQFDQSLRSGTPLSVAFIDLDHFKRVNDEHGHDAGDVLLKNLSRSVNSQLRGGDILARWGGEEFVLILPSTDCEQAMQVLARLYGTGLGERPSGKPVTASIGVAERTCDHAPDWRTLVQLADERMYAAKHSGRNGVVCPLRQCASEHCNSCLGRAAITRQQPAVRLETA</sequence>
<dbReference type="Proteomes" id="UP000308891">
    <property type="component" value="Unassembled WGS sequence"/>
</dbReference>
<reference evidence="5 6" key="1">
    <citation type="submission" date="2019-04" db="EMBL/GenBank/DDBJ databases">
        <title>Crenobacter sp. nov.</title>
        <authorList>
            <person name="Shi S."/>
        </authorList>
    </citation>
    <scope>NUCLEOTIDE SEQUENCE [LARGE SCALE GENOMIC DNA]</scope>
    <source>
        <strain evidence="5 6">GY 70310</strain>
    </source>
</reference>
<dbReference type="OrthoDB" id="8522032at2"/>
<keyword evidence="3" id="KW-0812">Transmembrane</keyword>
<dbReference type="CDD" id="cd01949">
    <property type="entry name" value="GGDEF"/>
    <property type="match status" value="1"/>
</dbReference>
<dbReference type="EMBL" id="STGJ01000021">
    <property type="protein sequence ID" value="TIC78887.1"/>
    <property type="molecule type" value="Genomic_DNA"/>
</dbReference>
<protein>
    <recommendedName>
        <fullName evidence="1">diguanylate cyclase</fullName>
        <ecNumber evidence="1">2.7.7.65</ecNumber>
    </recommendedName>
</protein>
<feature type="domain" description="GGDEF" evidence="4">
    <location>
        <begin position="276"/>
        <end position="406"/>
    </location>
</feature>
<comment type="caution">
    <text evidence="5">The sequence shown here is derived from an EMBL/GenBank/DDBJ whole genome shotgun (WGS) entry which is preliminary data.</text>
</comment>
<evidence type="ECO:0000313" key="5">
    <source>
        <dbReference type="EMBL" id="TIC78887.1"/>
    </source>
</evidence>
<dbReference type="InterPro" id="IPR043128">
    <property type="entry name" value="Rev_trsase/Diguanyl_cyclase"/>
</dbReference>
<dbReference type="GO" id="GO:0043709">
    <property type="term" value="P:cell adhesion involved in single-species biofilm formation"/>
    <property type="evidence" value="ECO:0007669"/>
    <property type="project" value="TreeGrafter"/>
</dbReference>
<dbReference type="FunFam" id="3.30.70.270:FF:000001">
    <property type="entry name" value="Diguanylate cyclase domain protein"/>
    <property type="match status" value="1"/>
</dbReference>
<dbReference type="InterPro" id="IPR050469">
    <property type="entry name" value="Diguanylate_Cyclase"/>
</dbReference>
<feature type="transmembrane region" description="Helical" evidence="3">
    <location>
        <begin position="218"/>
        <end position="238"/>
    </location>
</feature>
<name>A0A4T0UK25_9NEIS</name>
<dbReference type="GO" id="GO:1902201">
    <property type="term" value="P:negative regulation of bacterial-type flagellum-dependent cell motility"/>
    <property type="evidence" value="ECO:0007669"/>
    <property type="project" value="TreeGrafter"/>
</dbReference>
<organism evidence="5 6">
    <name type="scientific">Crenobacter intestini</name>
    <dbReference type="NCBI Taxonomy" id="2563443"/>
    <lineage>
        <taxon>Bacteria</taxon>
        <taxon>Pseudomonadati</taxon>
        <taxon>Pseudomonadota</taxon>
        <taxon>Betaproteobacteria</taxon>
        <taxon>Neisseriales</taxon>
        <taxon>Neisseriaceae</taxon>
        <taxon>Crenobacter</taxon>
    </lineage>
</organism>
<dbReference type="AlphaFoldDB" id="A0A4T0UK25"/>
<dbReference type="InterPro" id="IPR029787">
    <property type="entry name" value="Nucleotide_cyclase"/>
</dbReference>
<dbReference type="GO" id="GO:0052621">
    <property type="term" value="F:diguanylate cyclase activity"/>
    <property type="evidence" value="ECO:0007669"/>
    <property type="project" value="UniProtKB-EC"/>
</dbReference>
<feature type="transmembrane region" description="Helical" evidence="3">
    <location>
        <begin position="187"/>
        <end position="206"/>
    </location>
</feature>